<dbReference type="Proteomes" id="UP000045782">
    <property type="component" value="Unassembled WGS sequence"/>
</dbReference>
<dbReference type="AlphaFoldDB" id="A0A0U0ZQV1"/>
<evidence type="ECO:0000313" key="3">
    <source>
        <dbReference type="Proteomes" id="UP000045782"/>
    </source>
</evidence>
<organism evidence="2 3">
    <name type="scientific">Mycobacteroides abscessus</name>
    <dbReference type="NCBI Taxonomy" id="36809"/>
    <lineage>
        <taxon>Bacteria</taxon>
        <taxon>Bacillati</taxon>
        <taxon>Actinomycetota</taxon>
        <taxon>Actinomycetes</taxon>
        <taxon>Mycobacteriales</taxon>
        <taxon>Mycobacteriaceae</taxon>
        <taxon>Mycobacteroides</taxon>
    </lineage>
</organism>
<gene>
    <name evidence="2" type="ORF">ERS075579_03264</name>
</gene>
<protein>
    <recommendedName>
        <fullName evidence="4">CAP domain-containing protein</fullName>
    </recommendedName>
</protein>
<sequence>MLKAGLPSVRCLRATKAVTGVAVALPLVSVLFAPEAVADRAPVVEQAVSSARSAAPCGPLQYNPTVERAADIVNRSTYAFLNHTAENVPADEPHPTAIAKDLGIVGSKITSLQGAGHNEADALKGMLLEGRNDIPDCSYTEFGSSLLYEEQSGFTLIVVVLAGA</sequence>
<feature type="chain" id="PRO_5006705909" description="CAP domain-containing protein" evidence="1">
    <location>
        <begin position="39"/>
        <end position="164"/>
    </location>
</feature>
<dbReference type="EMBL" id="CSWP01000006">
    <property type="protein sequence ID" value="CPV60695.1"/>
    <property type="molecule type" value="Genomic_DNA"/>
</dbReference>
<evidence type="ECO:0000256" key="1">
    <source>
        <dbReference type="SAM" id="SignalP"/>
    </source>
</evidence>
<proteinExistence type="predicted"/>
<evidence type="ECO:0000313" key="2">
    <source>
        <dbReference type="EMBL" id="CPV60695.1"/>
    </source>
</evidence>
<feature type="signal peptide" evidence="1">
    <location>
        <begin position="1"/>
        <end position="38"/>
    </location>
</feature>
<name>A0A0U0ZQV1_9MYCO</name>
<evidence type="ECO:0008006" key="4">
    <source>
        <dbReference type="Google" id="ProtNLM"/>
    </source>
</evidence>
<reference evidence="2 3" key="1">
    <citation type="submission" date="2015-03" db="EMBL/GenBank/DDBJ databases">
        <authorList>
            <person name="Murphy D."/>
        </authorList>
    </citation>
    <scope>NUCLEOTIDE SEQUENCE [LARGE SCALE GENOMIC DNA]</scope>
    <source>
        <strain evidence="2 3">PAP088</strain>
    </source>
</reference>
<accession>A0A0U0ZQV1</accession>
<keyword evidence="1" id="KW-0732">Signal</keyword>